<evidence type="ECO:0000313" key="4">
    <source>
        <dbReference type="Proteomes" id="UP000017836"/>
    </source>
</evidence>
<dbReference type="Gramene" id="ERM94777">
    <property type="protein sequence ID" value="ERM94777"/>
    <property type="gene ID" value="AMTR_s00011p00263300"/>
</dbReference>
<feature type="signal peptide" evidence="2">
    <location>
        <begin position="1"/>
        <end position="28"/>
    </location>
</feature>
<evidence type="ECO:0000256" key="2">
    <source>
        <dbReference type="SAM" id="SignalP"/>
    </source>
</evidence>
<reference evidence="4" key="1">
    <citation type="journal article" date="2013" name="Science">
        <title>The Amborella genome and the evolution of flowering plants.</title>
        <authorList>
            <consortium name="Amborella Genome Project"/>
        </authorList>
    </citation>
    <scope>NUCLEOTIDE SEQUENCE [LARGE SCALE GENOMIC DNA]</scope>
</reference>
<gene>
    <name evidence="3" type="ORF">AMTR_s00011p00263300</name>
</gene>
<dbReference type="GO" id="GO:2000280">
    <property type="term" value="P:regulation of root development"/>
    <property type="evidence" value="ECO:0000318"/>
    <property type="project" value="GO_Central"/>
</dbReference>
<feature type="chain" id="PRO_5004807646" evidence="2">
    <location>
        <begin position="29"/>
        <end position="118"/>
    </location>
</feature>
<dbReference type="GO" id="GO:0005179">
    <property type="term" value="F:hormone activity"/>
    <property type="evidence" value="ECO:0000318"/>
    <property type="project" value="GO_Central"/>
</dbReference>
<dbReference type="Proteomes" id="UP000017836">
    <property type="component" value="Unassembled WGS sequence"/>
</dbReference>
<feature type="region of interest" description="Disordered" evidence="1">
    <location>
        <begin position="79"/>
        <end position="118"/>
    </location>
</feature>
<evidence type="ECO:0000313" key="3">
    <source>
        <dbReference type="EMBL" id="ERM94777.1"/>
    </source>
</evidence>
<keyword evidence="4" id="KW-1185">Reference proteome</keyword>
<dbReference type="GO" id="GO:1901371">
    <property type="term" value="P:regulation of leaf morphogenesis"/>
    <property type="evidence" value="ECO:0000318"/>
    <property type="project" value="GO_Central"/>
</dbReference>
<sequence length="118" mass="12857">MAQPYKPLSFSRALALVPLFQLLIMAHARKTLGEFNSPAMSKGHFSRPPLPINSPSHYVAKPSSWKTLMAETSMELKSDDLIFESRKDTPPTSPGHSPGAGHDNPPGLPMSEEVHGQP</sequence>
<dbReference type="GO" id="GO:0005576">
    <property type="term" value="C:extracellular region"/>
    <property type="evidence" value="ECO:0000318"/>
    <property type="project" value="GO_Central"/>
</dbReference>
<organism evidence="3 4">
    <name type="scientific">Amborella trichopoda</name>
    <dbReference type="NCBI Taxonomy" id="13333"/>
    <lineage>
        <taxon>Eukaryota</taxon>
        <taxon>Viridiplantae</taxon>
        <taxon>Streptophyta</taxon>
        <taxon>Embryophyta</taxon>
        <taxon>Tracheophyta</taxon>
        <taxon>Spermatophyta</taxon>
        <taxon>Magnoliopsida</taxon>
        <taxon>Amborellales</taxon>
        <taxon>Amborellaceae</taxon>
        <taxon>Amborella</taxon>
    </lineage>
</organism>
<feature type="compositionally biased region" description="Basic and acidic residues" evidence="1">
    <location>
        <begin position="79"/>
        <end position="89"/>
    </location>
</feature>
<proteinExistence type="predicted"/>
<evidence type="ECO:0000256" key="1">
    <source>
        <dbReference type="SAM" id="MobiDB-lite"/>
    </source>
</evidence>
<keyword evidence="2" id="KW-0732">Signal</keyword>
<dbReference type="EMBL" id="KI397507">
    <property type="protein sequence ID" value="ERM94777.1"/>
    <property type="molecule type" value="Genomic_DNA"/>
</dbReference>
<dbReference type="AlphaFoldDB" id="W1NG62"/>
<dbReference type="HOGENOM" id="CLU_2076253_0_0_1"/>
<dbReference type="GO" id="GO:1902025">
    <property type="term" value="P:nitrate import"/>
    <property type="evidence" value="ECO:0000318"/>
    <property type="project" value="GO_Central"/>
</dbReference>
<name>W1NG62_AMBTC</name>
<protein>
    <submittedName>
        <fullName evidence="3">Uncharacterized protein</fullName>
    </submittedName>
</protein>
<accession>W1NG62</accession>